<dbReference type="GO" id="GO:0046872">
    <property type="term" value="F:metal ion binding"/>
    <property type="evidence" value="ECO:0007669"/>
    <property type="project" value="UniProtKB-KW"/>
</dbReference>
<evidence type="ECO:0000256" key="5">
    <source>
        <dbReference type="ARBA" id="ARBA00023004"/>
    </source>
</evidence>
<keyword evidence="4" id="KW-0249">Electron transport</keyword>
<dbReference type="PROSITE" id="PS00198">
    <property type="entry name" value="4FE4S_FER_1"/>
    <property type="match status" value="1"/>
</dbReference>
<dbReference type="InterPro" id="IPR017896">
    <property type="entry name" value="4Fe4S_Fe-S-bd"/>
</dbReference>
<dbReference type="InterPro" id="IPR050294">
    <property type="entry name" value="RnfB_subfamily"/>
</dbReference>
<feature type="domain" description="4Fe-4S ferredoxin-type" evidence="7">
    <location>
        <begin position="77"/>
        <end position="106"/>
    </location>
</feature>
<dbReference type="EMBL" id="QPJY01000009">
    <property type="protein sequence ID" value="RCX26574.1"/>
    <property type="molecule type" value="Genomic_DNA"/>
</dbReference>
<keyword evidence="6" id="KW-0411">Iron-sulfur</keyword>
<feature type="domain" description="4Fe-4S ferredoxin-type" evidence="7">
    <location>
        <begin position="112"/>
        <end position="136"/>
    </location>
</feature>
<protein>
    <submittedName>
        <fullName evidence="8">Fe-S-cluster-containing hydrogenase component 2</fullName>
    </submittedName>
</protein>
<evidence type="ECO:0000313" key="8">
    <source>
        <dbReference type="EMBL" id="RCX26574.1"/>
    </source>
</evidence>
<dbReference type="AlphaFoldDB" id="A0A369C3X2"/>
<keyword evidence="3" id="KW-0479">Metal-binding</keyword>
<evidence type="ECO:0000256" key="6">
    <source>
        <dbReference type="ARBA" id="ARBA00023014"/>
    </source>
</evidence>
<evidence type="ECO:0000256" key="1">
    <source>
        <dbReference type="ARBA" id="ARBA00022448"/>
    </source>
</evidence>
<dbReference type="Pfam" id="PF13247">
    <property type="entry name" value="Fer4_11"/>
    <property type="match status" value="1"/>
</dbReference>
<feature type="domain" description="4Fe-4S ferredoxin-type" evidence="7">
    <location>
        <begin position="44"/>
        <end position="75"/>
    </location>
</feature>
<evidence type="ECO:0000256" key="3">
    <source>
        <dbReference type="ARBA" id="ARBA00022723"/>
    </source>
</evidence>
<dbReference type="CDD" id="cd10550">
    <property type="entry name" value="DMSOR_beta_like"/>
    <property type="match status" value="1"/>
</dbReference>
<keyword evidence="9" id="KW-1185">Reference proteome</keyword>
<reference evidence="8 9" key="1">
    <citation type="submission" date="2018-07" db="EMBL/GenBank/DDBJ databases">
        <title>Genomic Encyclopedia of Type Strains, Phase IV (KMG-IV): sequencing the most valuable type-strain genomes for metagenomic binning, comparative biology and taxonomic classification.</title>
        <authorList>
            <person name="Goeker M."/>
        </authorList>
    </citation>
    <scope>NUCLEOTIDE SEQUENCE [LARGE SCALE GENOMIC DNA]</scope>
    <source>
        <strain evidence="8 9">DSM 26407</strain>
    </source>
</reference>
<dbReference type="OrthoDB" id="9779457at2"/>
<dbReference type="Pfam" id="PF12800">
    <property type="entry name" value="Fer4_4"/>
    <property type="match status" value="1"/>
</dbReference>
<dbReference type="Proteomes" id="UP000252707">
    <property type="component" value="Unassembled WGS sequence"/>
</dbReference>
<dbReference type="GO" id="GO:0051539">
    <property type="term" value="F:4 iron, 4 sulfur cluster binding"/>
    <property type="evidence" value="ECO:0007669"/>
    <property type="project" value="UniProtKB-KW"/>
</dbReference>
<feature type="domain" description="4Fe-4S ferredoxin-type" evidence="7">
    <location>
        <begin position="3"/>
        <end position="32"/>
    </location>
</feature>
<keyword evidence="1" id="KW-0813">Transport</keyword>
<comment type="caution">
    <text evidence="8">The sequence shown here is derived from an EMBL/GenBank/DDBJ whole genome shotgun (WGS) entry which is preliminary data.</text>
</comment>
<evidence type="ECO:0000259" key="7">
    <source>
        <dbReference type="PROSITE" id="PS51379"/>
    </source>
</evidence>
<dbReference type="PANTHER" id="PTHR42859">
    <property type="entry name" value="OXIDOREDUCTASE"/>
    <property type="match status" value="1"/>
</dbReference>
<accession>A0A369C3X2</accession>
<keyword evidence="5" id="KW-0408">Iron</keyword>
<dbReference type="SUPFAM" id="SSF54862">
    <property type="entry name" value="4Fe-4S ferredoxins"/>
    <property type="match status" value="1"/>
</dbReference>
<sequence>MLRSLHIEPRKCTGCLQCEMACSYENEGVFNPARSRIKVFNFHEEGRMVPYTCTQCAEAWCLHACPVEAIVVNHATGAKEVLESRCVGCKVCTIACPFGTVNYQQASGKVIKCDLCGGDPACAKACPTQAITYVDADWTGYDRMRAWASRTDAQPATGTPA</sequence>
<dbReference type="PROSITE" id="PS51379">
    <property type="entry name" value="4FE4S_FER_2"/>
    <property type="match status" value="4"/>
</dbReference>
<evidence type="ECO:0000256" key="2">
    <source>
        <dbReference type="ARBA" id="ARBA00022485"/>
    </source>
</evidence>
<dbReference type="RefSeq" id="WP_114280653.1">
    <property type="nucleotide sequence ID" value="NZ_QPJY01000009.1"/>
</dbReference>
<gene>
    <name evidence="8" type="ORF">DFQ59_109103</name>
</gene>
<keyword evidence="2" id="KW-0004">4Fe-4S</keyword>
<dbReference type="PANTHER" id="PTHR42859:SF10">
    <property type="entry name" value="DIMETHYLSULFOXIDE REDUCTASE CHAIN B"/>
    <property type="match status" value="1"/>
</dbReference>
<evidence type="ECO:0000313" key="9">
    <source>
        <dbReference type="Proteomes" id="UP000252707"/>
    </source>
</evidence>
<proteinExistence type="predicted"/>
<dbReference type="InterPro" id="IPR017900">
    <property type="entry name" value="4Fe4S_Fe_S_CS"/>
</dbReference>
<dbReference type="Gene3D" id="3.30.70.20">
    <property type="match status" value="2"/>
</dbReference>
<organism evidence="8 9">
    <name type="scientific">Thioalbus denitrificans</name>
    <dbReference type="NCBI Taxonomy" id="547122"/>
    <lineage>
        <taxon>Bacteria</taxon>
        <taxon>Pseudomonadati</taxon>
        <taxon>Pseudomonadota</taxon>
        <taxon>Gammaproteobacteria</taxon>
        <taxon>Chromatiales</taxon>
        <taxon>Ectothiorhodospiraceae</taxon>
        <taxon>Thioalbus</taxon>
    </lineage>
</organism>
<evidence type="ECO:0000256" key="4">
    <source>
        <dbReference type="ARBA" id="ARBA00022982"/>
    </source>
</evidence>
<name>A0A369C3X2_9GAMM</name>